<keyword evidence="2" id="KW-0547">Nucleotide-binding</keyword>
<evidence type="ECO:0000256" key="3">
    <source>
        <dbReference type="ARBA" id="ARBA00022840"/>
    </source>
</evidence>
<dbReference type="InterPro" id="IPR050166">
    <property type="entry name" value="ABC_transporter_ATP-bind"/>
</dbReference>
<evidence type="ECO:0000313" key="5">
    <source>
        <dbReference type="EMBL" id="MFC4587296.1"/>
    </source>
</evidence>
<name>A0ABV9EFK6_9ACTN</name>
<dbReference type="PROSITE" id="PS50893">
    <property type="entry name" value="ABC_TRANSPORTER_2"/>
    <property type="match status" value="1"/>
</dbReference>
<dbReference type="InterPro" id="IPR003439">
    <property type="entry name" value="ABC_transporter-like_ATP-bd"/>
</dbReference>
<dbReference type="CDD" id="cd03293">
    <property type="entry name" value="ABC_NrtD_SsuB_transporters"/>
    <property type="match status" value="1"/>
</dbReference>
<dbReference type="Pfam" id="PF00005">
    <property type="entry name" value="ABC_tran"/>
    <property type="match status" value="1"/>
</dbReference>
<evidence type="ECO:0000259" key="4">
    <source>
        <dbReference type="PROSITE" id="PS50893"/>
    </source>
</evidence>
<dbReference type="Proteomes" id="UP001595891">
    <property type="component" value="Unassembled WGS sequence"/>
</dbReference>
<keyword evidence="1" id="KW-0813">Transport</keyword>
<accession>A0ABV9EFK6</accession>
<dbReference type="GO" id="GO:0005524">
    <property type="term" value="F:ATP binding"/>
    <property type="evidence" value="ECO:0007669"/>
    <property type="project" value="UniProtKB-KW"/>
</dbReference>
<evidence type="ECO:0000256" key="2">
    <source>
        <dbReference type="ARBA" id="ARBA00022741"/>
    </source>
</evidence>
<dbReference type="Gene3D" id="3.40.50.300">
    <property type="entry name" value="P-loop containing nucleotide triphosphate hydrolases"/>
    <property type="match status" value="1"/>
</dbReference>
<evidence type="ECO:0000313" key="6">
    <source>
        <dbReference type="Proteomes" id="UP001595891"/>
    </source>
</evidence>
<evidence type="ECO:0000256" key="1">
    <source>
        <dbReference type="ARBA" id="ARBA00022448"/>
    </source>
</evidence>
<comment type="caution">
    <text evidence="5">The sequence shown here is derived from an EMBL/GenBank/DDBJ whole genome shotgun (WGS) entry which is preliminary data.</text>
</comment>
<gene>
    <name evidence="5" type="ORF">ACFO8L_14475</name>
</gene>
<dbReference type="RefSeq" id="WP_262844042.1">
    <property type="nucleotide sequence ID" value="NZ_JANZYP010000024.1"/>
</dbReference>
<keyword evidence="6" id="KW-1185">Reference proteome</keyword>
<reference evidence="6" key="1">
    <citation type="journal article" date="2019" name="Int. J. Syst. Evol. Microbiol.">
        <title>The Global Catalogue of Microorganisms (GCM) 10K type strain sequencing project: providing services to taxonomists for standard genome sequencing and annotation.</title>
        <authorList>
            <consortium name="The Broad Institute Genomics Platform"/>
            <consortium name="The Broad Institute Genome Sequencing Center for Infectious Disease"/>
            <person name="Wu L."/>
            <person name="Ma J."/>
        </authorList>
    </citation>
    <scope>NUCLEOTIDE SEQUENCE [LARGE SCALE GENOMIC DNA]</scope>
    <source>
        <strain evidence="6">CCUG 49560</strain>
    </source>
</reference>
<keyword evidence="3 5" id="KW-0067">ATP-binding</keyword>
<dbReference type="PANTHER" id="PTHR42788:SF20">
    <property type="entry name" value="ABC TRANSPORTER ATP-BINDING PROTEIN"/>
    <property type="match status" value="1"/>
</dbReference>
<dbReference type="InterPro" id="IPR027417">
    <property type="entry name" value="P-loop_NTPase"/>
</dbReference>
<organism evidence="5 6">
    <name type="scientific">Sphaerisporangium corydalis</name>
    <dbReference type="NCBI Taxonomy" id="1441875"/>
    <lineage>
        <taxon>Bacteria</taxon>
        <taxon>Bacillati</taxon>
        <taxon>Actinomycetota</taxon>
        <taxon>Actinomycetes</taxon>
        <taxon>Streptosporangiales</taxon>
        <taxon>Streptosporangiaceae</taxon>
        <taxon>Sphaerisporangium</taxon>
    </lineage>
</organism>
<dbReference type="SMART" id="SM00382">
    <property type="entry name" value="AAA"/>
    <property type="match status" value="1"/>
</dbReference>
<dbReference type="InterPro" id="IPR003593">
    <property type="entry name" value="AAA+_ATPase"/>
</dbReference>
<dbReference type="EMBL" id="JBHSFN010000008">
    <property type="protein sequence ID" value="MFC4587296.1"/>
    <property type="molecule type" value="Genomic_DNA"/>
</dbReference>
<protein>
    <submittedName>
        <fullName evidence="5">ABC transporter ATP-binding protein</fullName>
    </submittedName>
</protein>
<feature type="domain" description="ABC transporter" evidence="4">
    <location>
        <begin position="17"/>
        <end position="248"/>
    </location>
</feature>
<dbReference type="SUPFAM" id="SSF52540">
    <property type="entry name" value="P-loop containing nucleoside triphosphate hydrolases"/>
    <property type="match status" value="1"/>
</dbReference>
<sequence length="261" mass="28323">MGARDERGAPPEGDAAVHGQALSKVYGTGRRLVPAVRDVSLKVRASEFLAIIGPSGCGKTTLLRMVAGLESPTSGTISCWGGPPADLAREHRVGMVFQDPALLPWASLRRNVEFVYRASGRRPDPESVDEILDLVGLTSLAHLRPHEASGGMRQRTALARALVMRPSLLLMDEPFGALDAITRRRLNGELERIWAAVRPTTILITHSVDEAVMLADRIVVMSARPATIVREVTVPMPRPRPAVPDEAFHHAVQECMEALDA</sequence>
<proteinExistence type="predicted"/>
<dbReference type="PANTHER" id="PTHR42788">
    <property type="entry name" value="TAURINE IMPORT ATP-BINDING PROTEIN-RELATED"/>
    <property type="match status" value="1"/>
</dbReference>